<comment type="caution">
    <text evidence="2">The sequence shown here is derived from an EMBL/GenBank/DDBJ whole genome shotgun (WGS) entry which is preliminary data.</text>
</comment>
<gene>
    <name evidence="2" type="ORF">SEMRO_125_G060250.1</name>
</gene>
<sequence>MPPRASADCDEPSLRDASWTSYETEANKMNGAISASQLNNNNEDTPSRTIRVSFAPTAKVRQIVKITREQAKDVWFNNDDFQRMKKSFAPTVQLMAAGALTPEESANSEEHCTRGLEYRTKDGARRRMKNKYDGMAAVLHEQDRQLFEDTRDDEQLAKVYIDVNCKCSFEALALGRRDEQDVKDYLTGKGESSERSADDSTVASTSSSASVPAAPKRFQKLKSSGSFHERSLRSSFKGLKRVFSGSKLLRRNQPTTAVA</sequence>
<feature type="compositionally biased region" description="Basic and acidic residues" evidence="1">
    <location>
        <begin position="186"/>
        <end position="198"/>
    </location>
</feature>
<evidence type="ECO:0000313" key="2">
    <source>
        <dbReference type="EMBL" id="CAB9502032.1"/>
    </source>
</evidence>
<reference evidence="2" key="1">
    <citation type="submission" date="2020-06" db="EMBL/GenBank/DDBJ databases">
        <authorList>
            <consortium name="Plant Systems Biology data submission"/>
        </authorList>
    </citation>
    <scope>NUCLEOTIDE SEQUENCE</scope>
    <source>
        <strain evidence="2">D6</strain>
    </source>
</reference>
<organism evidence="2 3">
    <name type="scientific">Seminavis robusta</name>
    <dbReference type="NCBI Taxonomy" id="568900"/>
    <lineage>
        <taxon>Eukaryota</taxon>
        <taxon>Sar</taxon>
        <taxon>Stramenopiles</taxon>
        <taxon>Ochrophyta</taxon>
        <taxon>Bacillariophyta</taxon>
        <taxon>Bacillariophyceae</taxon>
        <taxon>Bacillariophycidae</taxon>
        <taxon>Naviculales</taxon>
        <taxon>Naviculaceae</taxon>
        <taxon>Seminavis</taxon>
    </lineage>
</organism>
<protein>
    <submittedName>
        <fullName evidence="2">Uncharacterized protein</fullName>
    </submittedName>
</protein>
<evidence type="ECO:0000313" key="3">
    <source>
        <dbReference type="Proteomes" id="UP001153069"/>
    </source>
</evidence>
<dbReference type="AlphaFoldDB" id="A0A9N8H6Y5"/>
<feature type="compositionally biased region" description="Low complexity" evidence="1">
    <location>
        <begin position="199"/>
        <end position="215"/>
    </location>
</feature>
<dbReference type="Proteomes" id="UP001153069">
    <property type="component" value="Unassembled WGS sequence"/>
</dbReference>
<feature type="region of interest" description="Disordered" evidence="1">
    <location>
        <begin position="186"/>
        <end position="230"/>
    </location>
</feature>
<dbReference type="OrthoDB" id="47383at2759"/>
<dbReference type="EMBL" id="CAICTM010000124">
    <property type="protein sequence ID" value="CAB9502032.1"/>
    <property type="molecule type" value="Genomic_DNA"/>
</dbReference>
<evidence type="ECO:0000256" key="1">
    <source>
        <dbReference type="SAM" id="MobiDB-lite"/>
    </source>
</evidence>
<name>A0A9N8H6Y5_9STRA</name>
<keyword evidence="3" id="KW-1185">Reference proteome</keyword>
<accession>A0A9N8H6Y5</accession>
<proteinExistence type="predicted"/>